<protein>
    <submittedName>
        <fullName evidence="2">Uncharacterized protein</fullName>
    </submittedName>
</protein>
<proteinExistence type="predicted"/>
<evidence type="ECO:0000313" key="2">
    <source>
        <dbReference type="WBParaSite" id="PSU_v2.g2714.t1"/>
    </source>
</evidence>
<dbReference type="InterPro" id="IPR052792">
    <property type="entry name" value="Thioredoxin_dom-contain_11"/>
</dbReference>
<organism evidence="1 2">
    <name type="scientific">Panagrolaimus superbus</name>
    <dbReference type="NCBI Taxonomy" id="310955"/>
    <lineage>
        <taxon>Eukaryota</taxon>
        <taxon>Metazoa</taxon>
        <taxon>Ecdysozoa</taxon>
        <taxon>Nematoda</taxon>
        <taxon>Chromadorea</taxon>
        <taxon>Rhabditida</taxon>
        <taxon>Tylenchina</taxon>
        <taxon>Panagrolaimomorpha</taxon>
        <taxon>Panagrolaimoidea</taxon>
        <taxon>Panagrolaimidae</taxon>
        <taxon>Panagrolaimus</taxon>
    </lineage>
</organism>
<dbReference type="Proteomes" id="UP000887577">
    <property type="component" value="Unplaced"/>
</dbReference>
<reference evidence="2" key="1">
    <citation type="submission" date="2022-11" db="UniProtKB">
        <authorList>
            <consortium name="WormBaseParasite"/>
        </authorList>
    </citation>
    <scope>IDENTIFICATION</scope>
</reference>
<accession>A0A914YRS5</accession>
<dbReference type="AlphaFoldDB" id="A0A914YRS5"/>
<evidence type="ECO:0000313" key="1">
    <source>
        <dbReference type="Proteomes" id="UP000887577"/>
    </source>
</evidence>
<dbReference type="PANTHER" id="PTHR46497:SF1">
    <property type="entry name" value="THIOREDOXIN DOMAIN-CONTAINING PROTEIN 11"/>
    <property type="match status" value="1"/>
</dbReference>
<dbReference type="PANTHER" id="PTHR46497">
    <property type="entry name" value="THIOREDOXIN DOMAIN-CONTAINING PROTEIN 11"/>
    <property type="match status" value="1"/>
</dbReference>
<dbReference type="WBParaSite" id="PSU_v2.g2714.t1">
    <property type="protein sequence ID" value="PSU_v2.g2714.t1"/>
    <property type="gene ID" value="PSU_v2.g2714"/>
</dbReference>
<sequence length="288" mass="32690">MAELDKMFVEFEHLVVGYFPFKDNLPPPEYTTFIATAMKSAGFPELLESTRFIIIQNPLLASDLSLDSFNRIRILTRNRIQIPEIKFNISTAFLLTKHTKSDDILEWIKEKITHNFDRPIVEWLYLDMMESGGKSEILHSAISESNAAILFTTDYGSNVAQSNSLKIIRDAAKAYHSCNGTAVTVTQPKLDSKKIEEAQNGCRRMALDPEQILPCCQHLIKAGICSKSNSSIDLSHEGEYCSAVLKVIPIENAQKRCCFAPRFPLKTTSLFHLIFHQFKDLDVLRMKQ</sequence>
<name>A0A914YRS5_9BILA</name>
<keyword evidence="1" id="KW-1185">Reference proteome</keyword>